<evidence type="ECO:0000256" key="1">
    <source>
        <dbReference type="ARBA" id="ARBA00022801"/>
    </source>
</evidence>
<name>F8FH00_PAEMK</name>
<dbReference type="EMBL" id="CP002869">
    <property type="protein sequence ID" value="AEI46301.1"/>
    <property type="molecule type" value="Genomic_DNA"/>
</dbReference>
<dbReference type="Gene3D" id="1.50.10.10">
    <property type="match status" value="1"/>
</dbReference>
<dbReference type="RefSeq" id="WP_013921448.1">
    <property type="nucleotide sequence ID" value="NC_015690.1"/>
</dbReference>
<organism evidence="2 3">
    <name type="scientific">Paenibacillus mucilaginosus (strain KNP414)</name>
    <dbReference type="NCBI Taxonomy" id="1036673"/>
    <lineage>
        <taxon>Bacteria</taxon>
        <taxon>Bacillati</taxon>
        <taxon>Bacillota</taxon>
        <taxon>Bacilli</taxon>
        <taxon>Bacillales</taxon>
        <taxon>Paenibacillaceae</taxon>
        <taxon>Paenibacillus</taxon>
    </lineage>
</organism>
<dbReference type="InterPro" id="IPR052043">
    <property type="entry name" value="PolySaccharide_Degr_Enz"/>
</dbReference>
<sequence>MNGIESNAAAAALKNPIDWAQASCDALMAKYRPEQLPPEGRWHYHQGIFLYGMLKVWEATGNEAYLVYAKEYVDKLIDEYGSFKFARDELDAMMPGLLLFPLHAEFGEERYRIAAAKLRGMFHTLNRTSEGGFWHKDKYPYQMWLDGLYMGGVFAMQYARYFGEADLFDMVLYQESLMRRHMTDERTGLLFHAWDESRSFPWADKETGCSPEFWGRSLGWYGMALADFLDELPPEHPGREVVKAALRPFVEALIRYQDSATGLWYQVVDKGSEADNWLETSCTSLFIYTIAKAIRYGAVGEECRAAAERAYQGLIGRTRTDEFGLVVPEICIGTSAGDYTNYVTRPVSENDLHGVGAFILACAEMQKLQGLQK</sequence>
<dbReference type="AlphaFoldDB" id="F8FH00"/>
<dbReference type="KEGG" id="pms:KNP414_07815"/>
<proteinExistence type="predicted"/>
<dbReference type="InterPro" id="IPR012341">
    <property type="entry name" value="6hp_glycosidase-like_sf"/>
</dbReference>
<dbReference type="GO" id="GO:0005975">
    <property type="term" value="P:carbohydrate metabolic process"/>
    <property type="evidence" value="ECO:0007669"/>
    <property type="project" value="InterPro"/>
</dbReference>
<reference evidence="3" key="1">
    <citation type="submission" date="2011-06" db="EMBL/GenBank/DDBJ databases">
        <title>Complete genome sequence of Paenibacillus mucilaginosus KNP414.</title>
        <authorList>
            <person name="Wang J."/>
            <person name="Hu S."/>
            <person name="Hu X."/>
            <person name="Zhang B."/>
            <person name="Dong D."/>
            <person name="Zhang S."/>
            <person name="Zhao K."/>
            <person name="Wu D."/>
        </authorList>
    </citation>
    <scope>NUCLEOTIDE SEQUENCE [LARGE SCALE GENOMIC DNA]</scope>
    <source>
        <strain evidence="3">KNP414</strain>
    </source>
</reference>
<keyword evidence="1" id="KW-0378">Hydrolase</keyword>
<protein>
    <submittedName>
        <fullName evidence="2">YteR2</fullName>
    </submittedName>
</protein>
<dbReference type="Pfam" id="PF07470">
    <property type="entry name" value="Glyco_hydro_88"/>
    <property type="match status" value="1"/>
</dbReference>
<dbReference type="InterPro" id="IPR010905">
    <property type="entry name" value="Glyco_hydro_88"/>
</dbReference>
<accession>F8FH00</accession>
<dbReference type="Proteomes" id="UP000006620">
    <property type="component" value="Chromosome"/>
</dbReference>
<dbReference type="InterPro" id="IPR008928">
    <property type="entry name" value="6-hairpin_glycosidase_sf"/>
</dbReference>
<gene>
    <name evidence="2" type="primary">yteR2</name>
    <name evidence="2" type="ordered locus">KNP414_07815</name>
</gene>
<evidence type="ECO:0000313" key="3">
    <source>
        <dbReference type="Proteomes" id="UP000006620"/>
    </source>
</evidence>
<evidence type="ECO:0000313" key="2">
    <source>
        <dbReference type="EMBL" id="AEI46301.1"/>
    </source>
</evidence>
<reference evidence="2 3" key="2">
    <citation type="journal article" date="2013" name="Genome Announc.">
        <title>Genome Sequence of Growth-Improving Paenibacillus mucilaginosus Strain KNP414.</title>
        <authorList>
            <person name="Lu J.J."/>
            <person name="Wang J.F."/>
            <person name="Hu X.F."/>
        </authorList>
    </citation>
    <scope>NUCLEOTIDE SEQUENCE [LARGE SCALE GENOMIC DNA]</scope>
    <source>
        <strain evidence="2 3">KNP414</strain>
    </source>
</reference>
<dbReference type="PATRIC" id="fig|1036673.3.peg.7288"/>
<dbReference type="GO" id="GO:0016787">
    <property type="term" value="F:hydrolase activity"/>
    <property type="evidence" value="ECO:0007669"/>
    <property type="project" value="UniProtKB-KW"/>
</dbReference>
<dbReference type="SUPFAM" id="SSF48208">
    <property type="entry name" value="Six-hairpin glycosidases"/>
    <property type="match status" value="1"/>
</dbReference>
<dbReference type="PANTHER" id="PTHR33886">
    <property type="entry name" value="UNSATURATED RHAMNOGALACTURONAN HYDROLASE (EUROFUNG)"/>
    <property type="match status" value="1"/>
</dbReference>
<dbReference type="HOGENOM" id="CLU_038720_1_1_9"/>
<dbReference type="PANTHER" id="PTHR33886:SF8">
    <property type="entry name" value="UNSATURATED RHAMNOGALACTURONAN HYDROLASE (EUROFUNG)"/>
    <property type="match status" value="1"/>
</dbReference>